<evidence type="ECO:0000256" key="12">
    <source>
        <dbReference type="ARBA" id="ARBA00023014"/>
    </source>
</evidence>
<evidence type="ECO:0000256" key="1">
    <source>
        <dbReference type="ARBA" id="ARBA00002268"/>
    </source>
</evidence>
<comment type="function">
    <text evidence="1 17">Catalyzes the conversion of epoxyqueuosine (oQ) to queuosine (Q), which is a hypermodified base found in the wobble positions of tRNA(Asp), tRNA(Asn), tRNA(His) and tRNA(Tyr).</text>
</comment>
<dbReference type="GO" id="GO:0051539">
    <property type="term" value="F:4 iron, 4 sulfur cluster binding"/>
    <property type="evidence" value="ECO:0007669"/>
    <property type="project" value="UniProtKB-UniRule"/>
</dbReference>
<evidence type="ECO:0000256" key="15">
    <source>
        <dbReference type="ARBA" id="ARBA00031446"/>
    </source>
</evidence>
<keyword evidence="8 17" id="KW-0479">Metal-binding</keyword>
<reference evidence="18 19" key="2">
    <citation type="journal article" date="2011" name="ISME J.">
        <title>RNA-seq reveals cooperative metabolic interactions between two termite-gut spirochete species in co-culture.</title>
        <authorList>
            <person name="Rosenthal A.Z."/>
            <person name="Matson E.G."/>
            <person name="Eldar A."/>
            <person name="Leadbetter J.R."/>
        </authorList>
    </citation>
    <scope>NUCLEOTIDE SEQUENCE [LARGE SCALE GENOMIC DNA]</scope>
    <source>
        <strain evidence="19">ATCC BAA-888 / DSM 13862 / ZAS-9</strain>
    </source>
</reference>
<dbReference type="EMBL" id="CP001841">
    <property type="protein sequence ID" value="AEF82129.1"/>
    <property type="molecule type" value="Genomic_DNA"/>
</dbReference>
<evidence type="ECO:0000256" key="13">
    <source>
        <dbReference type="ARBA" id="ARBA00023157"/>
    </source>
</evidence>
<accession>F5Y6T6</accession>
<reference evidence="19" key="1">
    <citation type="submission" date="2009-12" db="EMBL/GenBank/DDBJ databases">
        <title>Complete sequence of Treponema azotonutricium strain ZAS-9.</title>
        <authorList>
            <person name="Tetu S.G."/>
            <person name="Matson E."/>
            <person name="Ren Q."/>
            <person name="Seshadri R."/>
            <person name="Elbourne L."/>
            <person name="Hassan K.A."/>
            <person name="Durkin A."/>
            <person name="Radune D."/>
            <person name="Mohamoud Y."/>
            <person name="Shay R."/>
            <person name="Jin S."/>
            <person name="Zhang X."/>
            <person name="Lucey K."/>
            <person name="Ballor N.R."/>
            <person name="Ottesen E."/>
            <person name="Rosenthal R."/>
            <person name="Allen A."/>
            <person name="Leadbetter J.R."/>
            <person name="Paulsen I.T."/>
        </authorList>
    </citation>
    <scope>NUCLEOTIDE SEQUENCE [LARGE SCALE GENOMIC DNA]</scope>
    <source>
        <strain evidence="19">ATCC BAA-888 / DSM 13862 / ZAS-9</strain>
    </source>
</reference>
<evidence type="ECO:0000313" key="19">
    <source>
        <dbReference type="Proteomes" id="UP000009222"/>
    </source>
</evidence>
<dbReference type="Proteomes" id="UP000009222">
    <property type="component" value="Chromosome"/>
</dbReference>
<evidence type="ECO:0000256" key="7">
    <source>
        <dbReference type="ARBA" id="ARBA00022694"/>
    </source>
</evidence>
<dbReference type="PANTHER" id="PTHR36701:SF1">
    <property type="entry name" value="EPOXYQUEUOSINE REDUCTASE QUEH"/>
    <property type="match status" value="1"/>
</dbReference>
<keyword evidence="10 17" id="KW-0560">Oxidoreductase</keyword>
<dbReference type="UniPathway" id="UPA00392"/>
<evidence type="ECO:0000256" key="11">
    <source>
        <dbReference type="ARBA" id="ARBA00023004"/>
    </source>
</evidence>
<dbReference type="OrthoDB" id="9801033at2"/>
<feature type="binding site" evidence="17">
    <location>
        <position position="9"/>
    </location>
    <ligand>
        <name>[4Fe-4S] cluster</name>
        <dbReference type="ChEBI" id="CHEBI:49883"/>
    </ligand>
</feature>
<dbReference type="RefSeq" id="WP_015711957.1">
    <property type="nucleotide sequence ID" value="NC_015577.1"/>
</dbReference>
<keyword evidence="9 17" id="KW-0671">Queuosine biosynthesis</keyword>
<dbReference type="EC" id="1.17.99.6" evidence="4 17"/>
<evidence type="ECO:0000256" key="9">
    <source>
        <dbReference type="ARBA" id="ARBA00022785"/>
    </source>
</evidence>
<keyword evidence="12 17" id="KW-0411">Iron-sulfur</keyword>
<evidence type="ECO:0000256" key="2">
    <source>
        <dbReference type="ARBA" id="ARBA00004691"/>
    </source>
</evidence>
<protein>
    <recommendedName>
        <fullName evidence="5 17">Epoxyqueuosine reductase QueH</fullName>
        <ecNumber evidence="4 17">1.17.99.6</ecNumber>
    </recommendedName>
    <alternativeName>
        <fullName evidence="15 17">Queuosine biosynthesis protein QueH</fullName>
    </alternativeName>
</protein>
<feature type="binding site" evidence="17">
    <location>
        <position position="96"/>
    </location>
    <ligand>
        <name>[4Fe-4S] cluster</name>
        <dbReference type="ChEBI" id="CHEBI:49883"/>
    </ligand>
</feature>
<dbReference type="HAMAP" id="MF_02089">
    <property type="entry name" value="QueH"/>
    <property type="match status" value="1"/>
</dbReference>
<proteinExistence type="inferred from homology"/>
<keyword evidence="7 17" id="KW-0819">tRNA processing</keyword>
<evidence type="ECO:0000256" key="4">
    <source>
        <dbReference type="ARBA" id="ARBA00012622"/>
    </source>
</evidence>
<dbReference type="Pfam" id="PF02677">
    <property type="entry name" value="QueH"/>
    <property type="match status" value="1"/>
</dbReference>
<feature type="binding site" evidence="17">
    <location>
        <position position="93"/>
    </location>
    <ligand>
        <name>[4Fe-4S] cluster</name>
        <dbReference type="ChEBI" id="CHEBI:49883"/>
    </ligand>
</feature>
<dbReference type="InParanoid" id="F5Y6T6"/>
<comment type="similarity">
    <text evidence="3 17">Belongs to the QueH family.</text>
</comment>
<comment type="pathway">
    <text evidence="2 17">tRNA modification; tRNA-queuosine biosynthesis.</text>
</comment>
<dbReference type="KEGG" id="taz:TREAZ_3623"/>
<feature type="disulfide bond" description="Redox-active" evidence="17">
    <location>
        <begin position="173"/>
        <end position="175"/>
    </location>
</feature>
<evidence type="ECO:0000313" key="18">
    <source>
        <dbReference type="EMBL" id="AEF82129.1"/>
    </source>
</evidence>
<dbReference type="HOGENOM" id="CLU_088177_1_1_12"/>
<sequence>MKFLLHACCAPCSVQCVQAFKEEGLTPDLFWYNPNIHPYTEYRSRRDTLSRFAMEEGLNLFEEDEYGLRLFLAGLYCGGDGASNHPWESPARCVFCYKLRLGKAAAYAAANGYDAFSTTLLISPYQNHDLIKENGEKFAAQYRLEFIYRDFRPRFREGQRLAREREYYMQKYCGCVFSEEERYAKN</sequence>
<evidence type="ECO:0000256" key="16">
    <source>
        <dbReference type="ARBA" id="ARBA00047415"/>
    </source>
</evidence>
<keyword evidence="6 17" id="KW-0004">4Fe-4S</keyword>
<evidence type="ECO:0000256" key="8">
    <source>
        <dbReference type="ARBA" id="ARBA00022723"/>
    </source>
</evidence>
<evidence type="ECO:0000256" key="5">
    <source>
        <dbReference type="ARBA" id="ARBA00016895"/>
    </source>
</evidence>
<feature type="binding site" evidence="17">
    <location>
        <position position="8"/>
    </location>
    <ligand>
        <name>[4Fe-4S] cluster</name>
        <dbReference type="ChEBI" id="CHEBI:49883"/>
    </ligand>
</feature>
<dbReference type="InterPro" id="IPR003828">
    <property type="entry name" value="QueH"/>
</dbReference>
<name>F5Y6T6_LEAAZ</name>
<gene>
    <name evidence="17" type="primary">queH</name>
    <name evidence="18" type="ordered locus">TREAZ_3623</name>
</gene>
<comment type="catalytic activity">
    <reaction evidence="16 17">
        <text>epoxyqueuosine(34) in tRNA + AH2 = queuosine(34) in tRNA + A + H2O</text>
        <dbReference type="Rhea" id="RHEA:32159"/>
        <dbReference type="Rhea" id="RHEA-COMP:18571"/>
        <dbReference type="Rhea" id="RHEA-COMP:18582"/>
        <dbReference type="ChEBI" id="CHEBI:13193"/>
        <dbReference type="ChEBI" id="CHEBI:15377"/>
        <dbReference type="ChEBI" id="CHEBI:17499"/>
        <dbReference type="ChEBI" id="CHEBI:194431"/>
        <dbReference type="ChEBI" id="CHEBI:194443"/>
        <dbReference type="EC" id="1.17.99.6"/>
    </reaction>
</comment>
<keyword evidence="19" id="KW-1185">Reference proteome</keyword>
<dbReference type="GO" id="GO:0008616">
    <property type="term" value="P:tRNA queuosine(34) biosynthetic process"/>
    <property type="evidence" value="ECO:0007669"/>
    <property type="project" value="UniProtKB-UniRule"/>
</dbReference>
<keyword evidence="11 17" id="KW-0408">Iron</keyword>
<evidence type="ECO:0000256" key="3">
    <source>
        <dbReference type="ARBA" id="ARBA00008207"/>
    </source>
</evidence>
<dbReference type="GO" id="GO:0052693">
    <property type="term" value="F:epoxyqueuosine reductase activity"/>
    <property type="evidence" value="ECO:0007669"/>
    <property type="project" value="UniProtKB-UniRule"/>
</dbReference>
<evidence type="ECO:0000256" key="6">
    <source>
        <dbReference type="ARBA" id="ARBA00022485"/>
    </source>
</evidence>
<dbReference type="eggNOG" id="COG1636">
    <property type="taxonomic scope" value="Bacteria"/>
</dbReference>
<dbReference type="AlphaFoldDB" id="F5Y6T6"/>
<dbReference type="STRING" id="545695.TREAZ_3623"/>
<keyword evidence="13 17" id="KW-1015">Disulfide bond</keyword>
<dbReference type="PANTHER" id="PTHR36701">
    <property type="entry name" value="EPOXYQUEUOSINE REDUCTASE QUEH"/>
    <property type="match status" value="1"/>
</dbReference>
<dbReference type="GO" id="GO:0046872">
    <property type="term" value="F:metal ion binding"/>
    <property type="evidence" value="ECO:0007669"/>
    <property type="project" value="UniProtKB-KW"/>
</dbReference>
<keyword evidence="14 17" id="KW-0676">Redox-active center</keyword>
<evidence type="ECO:0000256" key="10">
    <source>
        <dbReference type="ARBA" id="ARBA00023002"/>
    </source>
</evidence>
<organism evidence="18 19">
    <name type="scientific">Leadbettera azotonutricia (strain ATCC BAA-888 / DSM 13862 / ZAS-9)</name>
    <name type="common">Treponema azotonutricium</name>
    <dbReference type="NCBI Taxonomy" id="545695"/>
    <lineage>
        <taxon>Bacteria</taxon>
        <taxon>Pseudomonadati</taxon>
        <taxon>Spirochaetota</taxon>
        <taxon>Spirochaetia</taxon>
        <taxon>Spirochaetales</taxon>
        <taxon>Breznakiellaceae</taxon>
        <taxon>Leadbettera</taxon>
    </lineage>
</organism>
<evidence type="ECO:0000256" key="14">
    <source>
        <dbReference type="ARBA" id="ARBA00023284"/>
    </source>
</evidence>
<evidence type="ECO:0000256" key="17">
    <source>
        <dbReference type="HAMAP-Rule" id="MF_02089"/>
    </source>
</evidence>